<reference evidence="1 2" key="1">
    <citation type="submission" date="2015-12" db="EMBL/GenBank/DDBJ databases">
        <title>The genome of Folsomia candida.</title>
        <authorList>
            <person name="Faddeeva A."/>
            <person name="Derks M.F."/>
            <person name="Anvar Y."/>
            <person name="Smit S."/>
            <person name="Van Straalen N."/>
            <person name="Roelofs D."/>
        </authorList>
    </citation>
    <scope>NUCLEOTIDE SEQUENCE [LARGE SCALE GENOMIC DNA]</scope>
    <source>
        <strain evidence="1 2">VU population</strain>
        <tissue evidence="1">Whole body</tissue>
    </source>
</reference>
<dbReference type="InterPro" id="IPR028994">
    <property type="entry name" value="Integrin_alpha_N"/>
</dbReference>
<sequence length="463" mass="51005">MRTLSLVDCLELKFTGSILKEALCFGDVDNDGVSEFVVGNSDGELFIFKFDKCICRAFDLGCIAAVAVGDLLNIGRNFTVVITTEGYCHVFDVEDELKSPPEVVVTGSALGDSTAKNGVGGDGLRVIQQFHSQRIVANTKAIFLADVDDDGMIELVCGLTDRVLRTYKWNPNPILIAPTELVEGQQENPTFPHPAYEGRVQAINKWELTNQIGSIAPHAQGNLVSIIIGTGGGTVTRITEVRDPSRIREDMTSSSSTNPPTEIFGSVGCRLEMKDSISTTELQKQNVGGSDDQPGLNTIYSENISIKRYALNSSRMRNQNISTHVAGNIASHDGTDRDSYAVGTWDGTVMICKDDMIEWNLQLNKPVMTVQSFMGSAIFVDMEGPTYLINRRIDSKMQNCILRFYFEEQVAAFRVGLYGMRRTGGSSTPTNNDIGSENEIQNHKCFVYVTFQGDIYIYPNEFL</sequence>
<dbReference type="OrthoDB" id="9996127at2759"/>
<dbReference type="PANTHER" id="PTHR16317">
    <property type="entry name" value="INTEGRIN ALPHA REPEAT DOMAIN-CONTAINING"/>
    <property type="match status" value="1"/>
</dbReference>
<organism evidence="1 2">
    <name type="scientific">Folsomia candida</name>
    <name type="common">Springtail</name>
    <dbReference type="NCBI Taxonomy" id="158441"/>
    <lineage>
        <taxon>Eukaryota</taxon>
        <taxon>Metazoa</taxon>
        <taxon>Ecdysozoa</taxon>
        <taxon>Arthropoda</taxon>
        <taxon>Hexapoda</taxon>
        <taxon>Collembola</taxon>
        <taxon>Entomobryomorpha</taxon>
        <taxon>Isotomoidea</taxon>
        <taxon>Isotomidae</taxon>
        <taxon>Proisotominae</taxon>
        <taxon>Folsomia</taxon>
    </lineage>
</organism>
<accession>A0A226F0X1</accession>
<name>A0A226F0X1_FOLCA</name>
<proteinExistence type="predicted"/>
<gene>
    <name evidence="1" type="ORF">Fcan01_03877</name>
</gene>
<dbReference type="PANTHER" id="PTHR16317:SF1">
    <property type="entry name" value="KICSTOR COMPLEX PROTEIN ITFG2"/>
    <property type="match status" value="1"/>
</dbReference>
<dbReference type="GO" id="GO:0007229">
    <property type="term" value="P:integrin-mediated signaling pathway"/>
    <property type="evidence" value="ECO:0007669"/>
    <property type="project" value="UniProtKB-KW"/>
</dbReference>
<keyword evidence="2" id="KW-1185">Reference proteome</keyword>
<dbReference type="EMBL" id="LNIX01000001">
    <property type="protein sequence ID" value="OXA63422.1"/>
    <property type="molecule type" value="Genomic_DNA"/>
</dbReference>
<comment type="caution">
    <text evidence="1">The sequence shown here is derived from an EMBL/GenBank/DDBJ whole genome shotgun (WGS) entry which is preliminary data.</text>
</comment>
<dbReference type="STRING" id="158441.A0A226F0X1"/>
<dbReference type="SUPFAM" id="SSF69318">
    <property type="entry name" value="Integrin alpha N-terminal domain"/>
    <property type="match status" value="1"/>
</dbReference>
<keyword evidence="1" id="KW-0401">Integrin</keyword>
<dbReference type="OMA" id="LNKWECA"/>
<dbReference type="Proteomes" id="UP000198287">
    <property type="component" value="Unassembled WGS sequence"/>
</dbReference>
<protein>
    <submittedName>
        <fullName evidence="1">Integrin-alpha FG-GAP repeat-containing protein 2</fullName>
    </submittedName>
</protein>
<dbReference type="AlphaFoldDB" id="A0A226F0X1"/>
<evidence type="ECO:0000313" key="1">
    <source>
        <dbReference type="EMBL" id="OXA63422.1"/>
    </source>
</evidence>
<evidence type="ECO:0000313" key="2">
    <source>
        <dbReference type="Proteomes" id="UP000198287"/>
    </source>
</evidence>
<dbReference type="InterPro" id="IPR031793">
    <property type="entry name" value="KICSTOR_ITFG2"/>
</dbReference>
<dbReference type="Pfam" id="PF15907">
    <property type="entry name" value="Itfg2"/>
    <property type="match status" value="2"/>
</dbReference>
<dbReference type="GO" id="GO:0032006">
    <property type="term" value="P:regulation of TOR signaling"/>
    <property type="evidence" value="ECO:0007669"/>
    <property type="project" value="TreeGrafter"/>
</dbReference>